<evidence type="ECO:0000259" key="4">
    <source>
        <dbReference type="Pfam" id="PF16712"/>
    </source>
</evidence>
<dbReference type="Pfam" id="PF16709">
    <property type="entry name" value="SCAB-Ig"/>
    <property type="match status" value="1"/>
</dbReference>
<dbReference type="EMBL" id="JAUJYO010000005">
    <property type="protein sequence ID" value="KAK1316786.1"/>
    <property type="molecule type" value="Genomic_DNA"/>
</dbReference>
<protein>
    <recommendedName>
        <fullName evidence="8">Stomatal closure-related actin-binding protein 1</fullName>
    </recommendedName>
</protein>
<dbReference type="CDD" id="cd11675">
    <property type="entry name" value="SCAB1_middle"/>
    <property type="match status" value="1"/>
</dbReference>
<dbReference type="Pfam" id="PF17684">
    <property type="entry name" value="SCAB-PH"/>
    <property type="match status" value="1"/>
</dbReference>
<dbReference type="Gene3D" id="2.30.29.140">
    <property type="match status" value="1"/>
</dbReference>
<dbReference type="GO" id="GO:0007015">
    <property type="term" value="P:actin filament organization"/>
    <property type="evidence" value="ECO:0007669"/>
    <property type="project" value="InterPro"/>
</dbReference>
<dbReference type="GO" id="GO:0010119">
    <property type="term" value="P:regulation of stomatal movement"/>
    <property type="evidence" value="ECO:0007669"/>
    <property type="project" value="InterPro"/>
</dbReference>
<evidence type="ECO:0000256" key="1">
    <source>
        <dbReference type="SAM" id="Coils"/>
    </source>
</evidence>
<evidence type="ECO:0000259" key="5">
    <source>
        <dbReference type="Pfam" id="PF17684"/>
    </source>
</evidence>
<dbReference type="InterPro" id="IPR039640">
    <property type="entry name" value="SCAB"/>
</dbReference>
<gene>
    <name evidence="6" type="ORF">QJS10_CPA05g00701</name>
</gene>
<reference evidence="6" key="1">
    <citation type="journal article" date="2023" name="Nat. Commun.">
        <title>Diploid and tetraploid genomes of Acorus and the evolution of monocots.</title>
        <authorList>
            <person name="Ma L."/>
            <person name="Liu K.W."/>
            <person name="Li Z."/>
            <person name="Hsiao Y.Y."/>
            <person name="Qi Y."/>
            <person name="Fu T."/>
            <person name="Tang G.D."/>
            <person name="Zhang D."/>
            <person name="Sun W.H."/>
            <person name="Liu D.K."/>
            <person name="Li Y."/>
            <person name="Chen G.Z."/>
            <person name="Liu X.D."/>
            <person name="Liao X.Y."/>
            <person name="Jiang Y.T."/>
            <person name="Yu X."/>
            <person name="Hao Y."/>
            <person name="Huang J."/>
            <person name="Zhao X.W."/>
            <person name="Ke S."/>
            <person name="Chen Y.Y."/>
            <person name="Wu W.L."/>
            <person name="Hsu J.L."/>
            <person name="Lin Y.F."/>
            <person name="Huang M.D."/>
            <person name="Li C.Y."/>
            <person name="Huang L."/>
            <person name="Wang Z.W."/>
            <person name="Zhao X."/>
            <person name="Zhong W.Y."/>
            <person name="Peng D.H."/>
            <person name="Ahmad S."/>
            <person name="Lan S."/>
            <person name="Zhang J.S."/>
            <person name="Tsai W.C."/>
            <person name="Van de Peer Y."/>
            <person name="Liu Z.J."/>
        </authorList>
    </citation>
    <scope>NUCLEOTIDE SEQUENCE</scope>
    <source>
        <strain evidence="6">CP</strain>
    </source>
</reference>
<organism evidence="6 7">
    <name type="scientific">Acorus calamus</name>
    <name type="common">Sweet flag</name>
    <dbReference type="NCBI Taxonomy" id="4465"/>
    <lineage>
        <taxon>Eukaryota</taxon>
        <taxon>Viridiplantae</taxon>
        <taxon>Streptophyta</taxon>
        <taxon>Embryophyta</taxon>
        <taxon>Tracheophyta</taxon>
        <taxon>Spermatophyta</taxon>
        <taxon>Magnoliopsida</taxon>
        <taxon>Liliopsida</taxon>
        <taxon>Acoraceae</taxon>
        <taxon>Acorus</taxon>
    </lineage>
</organism>
<dbReference type="GO" id="GO:0003779">
    <property type="term" value="F:actin binding"/>
    <property type="evidence" value="ECO:0007669"/>
    <property type="project" value="InterPro"/>
</dbReference>
<evidence type="ECO:0008006" key="8">
    <source>
        <dbReference type="Google" id="ProtNLM"/>
    </source>
</evidence>
<dbReference type="PANTHER" id="PTHR31172">
    <property type="entry name" value="STOMATAL CLOSURE-RELATED ACTIN-BINDING PROTEIN 1"/>
    <property type="match status" value="1"/>
</dbReference>
<evidence type="ECO:0000259" key="2">
    <source>
        <dbReference type="Pfam" id="PF16709"/>
    </source>
</evidence>
<name>A0AAV9EUD3_ACOCL</name>
<dbReference type="InterPro" id="IPR032015">
    <property type="entry name" value="SCAB-Ig"/>
</dbReference>
<feature type="domain" description="Stomatal closure-related actin-binding protein actin-binding" evidence="3">
    <location>
        <begin position="54"/>
        <end position="96"/>
    </location>
</feature>
<sequence length="494" mass="55436">MTRVDLDYKDTMQQEAVPSVSDDANFTLNRFPSYKIGADNVIVEVNEDSKVPSLKEIVAKETVQLLEQQKRLSVRDLAKKFENGFATAAKISDEAKFREVASLDRHVLLKKLRDVLESLRGRVAGRNKDDAEEAIAMVEALAVQLTQREGELIQENAEVKKLANLLKQATEEARKIVEEERALACAEIGNARAAVQRVEQAAFEEQKLVSRNFEMQDLEELMKEVQEARRIKMLHQPSKVMDMEHELQALRIQIAEKSMYAIQLRKELAMNKKLDDNSHLYDLDGSESLGSCLRIIPCTNSSPDISNCSIQWFRILSEESKKELISGAIKPIYALEPFDVGRYLQAEIISNNKRVTVTTTGPIDPAAGLGNYVEALMRKADTEFNVVIVQMNGQDYSLNSIHVFHVGKMRIKLCKGRNTKADEQYSTSMQLCGIRGGGNAAAQALFWQAKKGLSFTLAFESDRERNAAIMLARRFAFDCNIMLAGPGDRAPTET</sequence>
<dbReference type="InterPro" id="IPR032009">
    <property type="entry name" value="SCAB_CC"/>
</dbReference>
<dbReference type="Gene3D" id="1.20.5.440">
    <property type="entry name" value="ATP synthase delta/epsilon subunit, C-terminal domain"/>
    <property type="match status" value="1"/>
</dbReference>
<feature type="domain" description="Stomatal closure-related actin-binding protein Ig" evidence="2">
    <location>
        <begin position="281"/>
        <end position="378"/>
    </location>
</feature>
<feature type="coiled-coil region" evidence="1">
    <location>
        <begin position="128"/>
        <end position="182"/>
    </location>
</feature>
<dbReference type="InterPro" id="IPR032012">
    <property type="entry name" value="SCAB-ABD"/>
</dbReference>
<keyword evidence="1" id="KW-0175">Coiled coil</keyword>
<keyword evidence="7" id="KW-1185">Reference proteome</keyword>
<dbReference type="Gene3D" id="2.60.40.2700">
    <property type="match status" value="1"/>
</dbReference>
<reference evidence="6" key="2">
    <citation type="submission" date="2023-06" db="EMBL/GenBank/DDBJ databases">
        <authorList>
            <person name="Ma L."/>
            <person name="Liu K.-W."/>
            <person name="Li Z."/>
            <person name="Hsiao Y.-Y."/>
            <person name="Qi Y."/>
            <person name="Fu T."/>
            <person name="Tang G."/>
            <person name="Zhang D."/>
            <person name="Sun W.-H."/>
            <person name="Liu D.-K."/>
            <person name="Li Y."/>
            <person name="Chen G.-Z."/>
            <person name="Liu X.-D."/>
            <person name="Liao X.-Y."/>
            <person name="Jiang Y.-T."/>
            <person name="Yu X."/>
            <person name="Hao Y."/>
            <person name="Huang J."/>
            <person name="Zhao X.-W."/>
            <person name="Ke S."/>
            <person name="Chen Y.-Y."/>
            <person name="Wu W.-L."/>
            <person name="Hsu J.-L."/>
            <person name="Lin Y.-F."/>
            <person name="Huang M.-D."/>
            <person name="Li C.-Y."/>
            <person name="Huang L."/>
            <person name="Wang Z.-W."/>
            <person name="Zhao X."/>
            <person name="Zhong W.-Y."/>
            <person name="Peng D.-H."/>
            <person name="Ahmad S."/>
            <person name="Lan S."/>
            <person name="Zhang J.-S."/>
            <person name="Tsai W.-C."/>
            <person name="Van De Peer Y."/>
            <person name="Liu Z.-J."/>
        </authorList>
    </citation>
    <scope>NUCLEOTIDE SEQUENCE</scope>
    <source>
        <strain evidence="6">CP</strain>
        <tissue evidence="6">Leaves</tissue>
    </source>
</reference>
<evidence type="ECO:0000313" key="6">
    <source>
        <dbReference type="EMBL" id="KAK1316786.1"/>
    </source>
</evidence>
<feature type="domain" description="Stomatal closure-related actin-binding protein PH" evidence="5">
    <location>
        <begin position="381"/>
        <end position="488"/>
    </location>
</feature>
<feature type="domain" description="Stomatal closure-related actin-binding protein coiled-coil" evidence="4">
    <location>
        <begin position="100"/>
        <end position="268"/>
    </location>
</feature>
<evidence type="ECO:0000313" key="7">
    <source>
        <dbReference type="Proteomes" id="UP001180020"/>
    </source>
</evidence>
<evidence type="ECO:0000259" key="3">
    <source>
        <dbReference type="Pfam" id="PF16711"/>
    </source>
</evidence>
<dbReference type="InterPro" id="IPR041144">
    <property type="entry name" value="SCAB-PH"/>
</dbReference>
<proteinExistence type="predicted"/>
<dbReference type="CDD" id="cd13232">
    <property type="entry name" value="Ig-PH_SCAB1"/>
    <property type="match status" value="1"/>
</dbReference>
<accession>A0AAV9EUD3</accession>
<dbReference type="Pfam" id="PF16711">
    <property type="entry name" value="SCAB-ABD"/>
    <property type="match status" value="1"/>
</dbReference>
<dbReference type="AlphaFoldDB" id="A0AAV9EUD3"/>
<dbReference type="Proteomes" id="UP001180020">
    <property type="component" value="Unassembled WGS sequence"/>
</dbReference>
<comment type="caution">
    <text evidence="6">The sequence shown here is derived from an EMBL/GenBank/DDBJ whole genome shotgun (WGS) entry which is preliminary data.</text>
</comment>
<dbReference type="Pfam" id="PF16712">
    <property type="entry name" value="SCAB_CC"/>
    <property type="match status" value="1"/>
</dbReference>
<dbReference type="PANTHER" id="PTHR31172:SF3">
    <property type="entry name" value="STOMATAL CLOSURE-RELATED ACTIN-BINDING PROTEIN 1"/>
    <property type="match status" value="1"/>
</dbReference>